<dbReference type="GeneID" id="20079167"/>
<sequence length="258" mass="28441">MASARLNHDARLPVDVINDMLYQGGGGGRCTFGCQAAFNDTLAVAATPAPPIKHAGAASSRRHDPTLFRTTFKSPLQLDLKIESASKNVAGLGPYAPPSSHDFRPVDGENVDKDDFRAKFTLPSNQDLRRQIAQDQEGYLKGASLKNVMCDRYDPSQDGKPDFRLQLPHTSTKTGNLNLRLQVTLDQAGLFHGGQSIRDHRFRRDDDDPPVHNHRTYTALTPPCVQVDAPRFELEFKPTGKGYGCVDMGSKRRPDSIT</sequence>
<dbReference type="RefSeq" id="XP_008863747.1">
    <property type="nucleotide sequence ID" value="XM_008865525.1"/>
</dbReference>
<reference evidence="1" key="1">
    <citation type="submission" date="2013-12" db="EMBL/GenBank/DDBJ databases">
        <title>The Genome Sequence of Aphanomyces invadans NJM9701.</title>
        <authorList>
            <consortium name="The Broad Institute Genomics Platform"/>
            <person name="Russ C."/>
            <person name="Tyler B."/>
            <person name="van West P."/>
            <person name="Dieguez-Uribeondo J."/>
            <person name="Young S.K."/>
            <person name="Zeng Q."/>
            <person name="Gargeya S."/>
            <person name="Fitzgerald M."/>
            <person name="Abouelleil A."/>
            <person name="Alvarado L."/>
            <person name="Chapman S.B."/>
            <person name="Gainer-Dewar J."/>
            <person name="Goldberg J."/>
            <person name="Griggs A."/>
            <person name="Gujja S."/>
            <person name="Hansen M."/>
            <person name="Howarth C."/>
            <person name="Imamovic A."/>
            <person name="Ireland A."/>
            <person name="Larimer J."/>
            <person name="McCowan C."/>
            <person name="Murphy C."/>
            <person name="Pearson M."/>
            <person name="Poon T.W."/>
            <person name="Priest M."/>
            <person name="Roberts A."/>
            <person name="Saif S."/>
            <person name="Shea T."/>
            <person name="Sykes S."/>
            <person name="Wortman J."/>
            <person name="Nusbaum C."/>
            <person name="Birren B."/>
        </authorList>
    </citation>
    <scope>NUCLEOTIDE SEQUENCE [LARGE SCALE GENOMIC DNA]</scope>
    <source>
        <strain evidence="1">NJM9701</strain>
    </source>
</reference>
<gene>
    <name evidence="1" type="ORF">H310_02117</name>
</gene>
<dbReference type="EMBL" id="KI913954">
    <property type="protein sequence ID" value="ETW07654.1"/>
    <property type="molecule type" value="Genomic_DNA"/>
</dbReference>
<organism evidence="1">
    <name type="scientific">Aphanomyces invadans</name>
    <dbReference type="NCBI Taxonomy" id="157072"/>
    <lineage>
        <taxon>Eukaryota</taxon>
        <taxon>Sar</taxon>
        <taxon>Stramenopiles</taxon>
        <taxon>Oomycota</taxon>
        <taxon>Saprolegniomycetes</taxon>
        <taxon>Saprolegniales</taxon>
        <taxon>Verrucalvaceae</taxon>
        <taxon>Aphanomyces</taxon>
    </lineage>
</organism>
<proteinExistence type="predicted"/>
<dbReference type="eggNOG" id="ENOG502S6YG">
    <property type="taxonomic scope" value="Eukaryota"/>
</dbReference>
<dbReference type="VEuPathDB" id="FungiDB:H310_02117"/>
<accession>A0A024UMW6</accession>
<dbReference type="OrthoDB" id="66085at2759"/>
<protein>
    <submittedName>
        <fullName evidence="1">Uncharacterized protein</fullName>
    </submittedName>
</protein>
<name>A0A024UMW6_9STRA</name>
<evidence type="ECO:0000313" key="1">
    <source>
        <dbReference type="EMBL" id="ETW07654.1"/>
    </source>
</evidence>
<dbReference type="AlphaFoldDB" id="A0A024UMW6"/>